<accession>A0ABS7QTD8</accession>
<organism evidence="1 2">
    <name type="scientific">Streptantibioticus parmotrematis</name>
    <dbReference type="NCBI Taxonomy" id="2873249"/>
    <lineage>
        <taxon>Bacteria</taxon>
        <taxon>Bacillati</taxon>
        <taxon>Actinomycetota</taxon>
        <taxon>Actinomycetes</taxon>
        <taxon>Kitasatosporales</taxon>
        <taxon>Streptomycetaceae</taxon>
        <taxon>Streptantibioticus</taxon>
    </lineage>
</organism>
<keyword evidence="2" id="KW-1185">Reference proteome</keyword>
<evidence type="ECO:0000313" key="1">
    <source>
        <dbReference type="EMBL" id="MBY8886447.1"/>
    </source>
</evidence>
<comment type="caution">
    <text evidence="1">The sequence shown here is derived from an EMBL/GenBank/DDBJ whole genome shotgun (WGS) entry which is preliminary data.</text>
</comment>
<gene>
    <name evidence="1" type="ORF">K7472_16455</name>
</gene>
<protein>
    <submittedName>
        <fullName evidence="1">Uncharacterized protein</fullName>
    </submittedName>
</protein>
<dbReference type="Proteomes" id="UP001198565">
    <property type="component" value="Unassembled WGS sequence"/>
</dbReference>
<dbReference type="EMBL" id="JAINVZ010000010">
    <property type="protein sequence ID" value="MBY8886447.1"/>
    <property type="molecule type" value="Genomic_DNA"/>
</dbReference>
<evidence type="ECO:0000313" key="2">
    <source>
        <dbReference type="Proteomes" id="UP001198565"/>
    </source>
</evidence>
<sequence length="314" mass="33594">MVVPSWEAWWRTAATRPLPAMTGTYRVRRQRRDPGNGMTPGRVGVVETFAYRPPGWWRGVRRDALGAAGEALWVAAPAEGGSPARGFSWDFAGSPRRLVAAGGAGPFAGAVPRSGPRPHARAGREAAEWLLEVPHAGRLRVVLDAEHPLVLLAETPDGEYREELTDLAFPGSLPDELFDPGHAQAARAAWAERLAAARSAWRQRPLPLPGHWPGPRPAPRVIDGDLASGLLVLDLGLDAVTLGPGRARGPVAARLARRRRGEPPYLGGIFADPKVFVHTWSDGVWQWSLATEGPALSPEDLSAVIASMPAPGTA</sequence>
<proteinExistence type="predicted"/>
<reference evidence="1 2" key="1">
    <citation type="submission" date="2021-08" db="EMBL/GenBank/DDBJ databases">
        <title>Streptomyces sp. PTM05 isolated from lichen.</title>
        <authorList>
            <person name="Somphong A."/>
            <person name="Phongsopitanun W."/>
            <person name="Tanasupawat S."/>
        </authorList>
    </citation>
    <scope>NUCLEOTIDE SEQUENCE [LARGE SCALE GENOMIC DNA]</scope>
    <source>
        <strain evidence="1 2">Ptm05</strain>
    </source>
</reference>
<dbReference type="RefSeq" id="WP_222978659.1">
    <property type="nucleotide sequence ID" value="NZ_JAINVZ010000010.1"/>
</dbReference>
<name>A0ABS7QTD8_9ACTN</name>